<dbReference type="GO" id="GO:0016020">
    <property type="term" value="C:membrane"/>
    <property type="evidence" value="ECO:0007669"/>
    <property type="project" value="UniProtKB-SubCell"/>
</dbReference>
<dbReference type="InterPro" id="IPR006694">
    <property type="entry name" value="Fatty_acid_hydroxylase"/>
</dbReference>
<dbReference type="Pfam" id="PF04116">
    <property type="entry name" value="FA_hydroxylase"/>
    <property type="match status" value="1"/>
</dbReference>
<name>A0A8J3CLQ5_9BURK</name>
<protein>
    <recommendedName>
        <fullName evidence="6">Fatty acid hydroxylase domain-containing protein</fullName>
    </recommendedName>
</protein>
<evidence type="ECO:0000256" key="3">
    <source>
        <dbReference type="ARBA" id="ARBA00022989"/>
    </source>
</evidence>
<feature type="transmembrane region" description="Helical" evidence="5">
    <location>
        <begin position="94"/>
        <end position="118"/>
    </location>
</feature>
<reference evidence="7" key="1">
    <citation type="journal article" date="2014" name="Int. J. Syst. Evol. Microbiol.">
        <title>Complete genome sequence of Corynebacterium casei LMG S-19264T (=DSM 44701T), isolated from a smear-ripened cheese.</title>
        <authorList>
            <consortium name="US DOE Joint Genome Institute (JGI-PGF)"/>
            <person name="Walter F."/>
            <person name="Albersmeier A."/>
            <person name="Kalinowski J."/>
            <person name="Ruckert C."/>
        </authorList>
    </citation>
    <scope>NUCLEOTIDE SEQUENCE</scope>
    <source>
        <strain evidence="7">KCTC 32501</strain>
    </source>
</reference>
<keyword evidence="4 5" id="KW-0472">Membrane</keyword>
<evidence type="ECO:0000313" key="7">
    <source>
        <dbReference type="EMBL" id="GHA64855.1"/>
    </source>
</evidence>
<keyword evidence="2 5" id="KW-0812">Transmembrane</keyword>
<evidence type="ECO:0000313" key="8">
    <source>
        <dbReference type="Proteomes" id="UP000614287"/>
    </source>
</evidence>
<comment type="caution">
    <text evidence="7">The sequence shown here is derived from an EMBL/GenBank/DDBJ whole genome shotgun (WGS) entry which is preliminary data.</text>
</comment>
<evidence type="ECO:0000256" key="4">
    <source>
        <dbReference type="ARBA" id="ARBA00023136"/>
    </source>
</evidence>
<proteinExistence type="predicted"/>
<accession>A0A8J3CLQ5</accession>
<organism evidence="7 8">
    <name type="scientific">Formosimonas limnophila</name>
    <dbReference type="NCBI Taxonomy" id="1384487"/>
    <lineage>
        <taxon>Bacteria</taxon>
        <taxon>Pseudomonadati</taxon>
        <taxon>Pseudomonadota</taxon>
        <taxon>Betaproteobacteria</taxon>
        <taxon>Burkholderiales</taxon>
        <taxon>Burkholderiaceae</taxon>
        <taxon>Formosimonas</taxon>
    </lineage>
</organism>
<evidence type="ECO:0000259" key="6">
    <source>
        <dbReference type="Pfam" id="PF04116"/>
    </source>
</evidence>
<keyword evidence="8" id="KW-1185">Reference proteome</keyword>
<dbReference type="EMBL" id="BMZG01000001">
    <property type="protein sequence ID" value="GHA64855.1"/>
    <property type="molecule type" value="Genomic_DNA"/>
</dbReference>
<sequence>MYSMVTVLIFAVINSLILGSGLLQYSLIYFDMGTYPIWWFGLSILVMLVLHDTFFYWSHRLMHSPKRFRTMHQLHHPSVYPTAFAAYSFHPTEALVEALIVSVIIFMVPVHPLAFFIFQSISTAYNVYGHSGREFFPRSMNAHWLSRWVNTSTAHSMHHARGRHNYGL</sequence>
<evidence type="ECO:0000256" key="2">
    <source>
        <dbReference type="ARBA" id="ARBA00022692"/>
    </source>
</evidence>
<dbReference type="Proteomes" id="UP000614287">
    <property type="component" value="Unassembled WGS sequence"/>
</dbReference>
<reference evidence="7" key="2">
    <citation type="submission" date="2020-09" db="EMBL/GenBank/DDBJ databases">
        <authorList>
            <person name="Sun Q."/>
            <person name="Kim S."/>
        </authorList>
    </citation>
    <scope>NUCLEOTIDE SEQUENCE</scope>
    <source>
        <strain evidence="7">KCTC 32501</strain>
    </source>
</reference>
<dbReference type="InterPro" id="IPR050307">
    <property type="entry name" value="Sterol_Desaturase_Related"/>
</dbReference>
<gene>
    <name evidence="7" type="ORF">GCM10009007_01610</name>
</gene>
<dbReference type="PANTHER" id="PTHR11863">
    <property type="entry name" value="STEROL DESATURASE"/>
    <property type="match status" value="1"/>
</dbReference>
<comment type="subcellular location">
    <subcellularLocation>
        <location evidence="1">Membrane</location>
    </subcellularLocation>
</comment>
<dbReference type="GO" id="GO:0016491">
    <property type="term" value="F:oxidoreductase activity"/>
    <property type="evidence" value="ECO:0007669"/>
    <property type="project" value="InterPro"/>
</dbReference>
<dbReference type="GO" id="GO:0005506">
    <property type="term" value="F:iron ion binding"/>
    <property type="evidence" value="ECO:0007669"/>
    <property type="project" value="InterPro"/>
</dbReference>
<feature type="transmembrane region" description="Helical" evidence="5">
    <location>
        <begin position="7"/>
        <end position="30"/>
    </location>
</feature>
<evidence type="ECO:0000256" key="1">
    <source>
        <dbReference type="ARBA" id="ARBA00004370"/>
    </source>
</evidence>
<feature type="transmembrane region" description="Helical" evidence="5">
    <location>
        <begin position="36"/>
        <end position="57"/>
    </location>
</feature>
<keyword evidence="3 5" id="KW-1133">Transmembrane helix</keyword>
<dbReference type="GO" id="GO:0008610">
    <property type="term" value="P:lipid biosynthetic process"/>
    <property type="evidence" value="ECO:0007669"/>
    <property type="project" value="InterPro"/>
</dbReference>
<feature type="domain" description="Fatty acid hydroxylase" evidence="6">
    <location>
        <begin position="45"/>
        <end position="167"/>
    </location>
</feature>
<evidence type="ECO:0000256" key="5">
    <source>
        <dbReference type="SAM" id="Phobius"/>
    </source>
</evidence>
<dbReference type="AlphaFoldDB" id="A0A8J3CLQ5"/>